<protein>
    <submittedName>
        <fullName evidence="2">Uncharacterized protein</fullName>
    </submittedName>
</protein>
<keyword evidence="3" id="KW-1185">Reference proteome</keyword>
<proteinExistence type="predicted"/>
<name>A0A4W4EUT7_ELEEL</name>
<evidence type="ECO:0000313" key="3">
    <source>
        <dbReference type="Proteomes" id="UP000314983"/>
    </source>
</evidence>
<dbReference type="STRING" id="8005.ENSEEEP00000015848"/>
<dbReference type="OMA" id="QRIRFMC"/>
<organism evidence="2 3">
    <name type="scientific">Electrophorus electricus</name>
    <name type="common">Electric eel</name>
    <name type="synonym">Gymnotus electricus</name>
    <dbReference type="NCBI Taxonomy" id="8005"/>
    <lineage>
        <taxon>Eukaryota</taxon>
        <taxon>Metazoa</taxon>
        <taxon>Chordata</taxon>
        <taxon>Craniata</taxon>
        <taxon>Vertebrata</taxon>
        <taxon>Euteleostomi</taxon>
        <taxon>Actinopterygii</taxon>
        <taxon>Neopterygii</taxon>
        <taxon>Teleostei</taxon>
        <taxon>Ostariophysi</taxon>
        <taxon>Gymnotiformes</taxon>
        <taxon>Gymnotoidei</taxon>
        <taxon>Gymnotidae</taxon>
        <taxon>Electrophorus</taxon>
    </lineage>
</organism>
<accession>A0A4W4EUT7</accession>
<feature type="compositionally biased region" description="Low complexity" evidence="1">
    <location>
        <begin position="46"/>
        <end position="66"/>
    </location>
</feature>
<reference evidence="2" key="4">
    <citation type="submission" date="2025-08" db="UniProtKB">
        <authorList>
            <consortium name="Ensembl"/>
        </authorList>
    </citation>
    <scope>IDENTIFICATION</scope>
</reference>
<reference evidence="2" key="5">
    <citation type="submission" date="2025-09" db="UniProtKB">
        <authorList>
            <consortium name="Ensembl"/>
        </authorList>
    </citation>
    <scope>IDENTIFICATION</scope>
</reference>
<dbReference type="GeneTree" id="ENSGT01070000254033"/>
<reference evidence="2" key="3">
    <citation type="submission" date="2020-05" db="EMBL/GenBank/DDBJ databases">
        <title>Electrophorus electricus (electric eel) genome, fEleEle1, primary haplotype.</title>
        <authorList>
            <person name="Myers G."/>
            <person name="Meyer A."/>
            <person name="Fedrigo O."/>
            <person name="Formenti G."/>
            <person name="Rhie A."/>
            <person name="Tracey A."/>
            <person name="Sims Y."/>
            <person name="Jarvis E.D."/>
        </authorList>
    </citation>
    <scope>NUCLEOTIDE SEQUENCE [LARGE SCALE GENOMIC DNA]</scope>
</reference>
<dbReference type="Ensembl" id="ENSEEET00000016030.2">
    <property type="protein sequence ID" value="ENSEEEP00000015848.2"/>
    <property type="gene ID" value="ENSEEEG00000007834.2"/>
</dbReference>
<sequence length="145" mass="14997">RLPGGGAPLPMGGGGPPLPGGYWVITWDRESEKILTCCDGPPTPRTGPARPAGAWAMGAPAGTPLPAALPTPGPPATPARGTRAIPVCPSTVIETRFSPRSSTRPSTLFSSLSGCLEFLGLFICLSNALNVPMNIRPSCNIQRIR</sequence>
<dbReference type="AlphaFoldDB" id="A0A4W4EUT7"/>
<feature type="compositionally biased region" description="Pro residues" evidence="1">
    <location>
        <begin position="67"/>
        <end position="77"/>
    </location>
</feature>
<reference evidence="3" key="1">
    <citation type="journal article" date="2014" name="Science">
        <title>Nonhuman genetics. Genomic basis for the convergent evolution of electric organs.</title>
        <authorList>
            <person name="Gallant J.R."/>
            <person name="Traeger L.L."/>
            <person name="Volkening J.D."/>
            <person name="Moffett H."/>
            <person name="Chen P.H."/>
            <person name="Novina C.D."/>
            <person name="Phillips G.N.Jr."/>
            <person name="Anand R."/>
            <person name="Wells G.B."/>
            <person name="Pinch M."/>
            <person name="Guth R."/>
            <person name="Unguez G.A."/>
            <person name="Albert J.S."/>
            <person name="Zakon H.H."/>
            <person name="Samanta M.P."/>
            <person name="Sussman M.R."/>
        </authorList>
    </citation>
    <scope>NUCLEOTIDE SEQUENCE [LARGE SCALE GENOMIC DNA]</scope>
</reference>
<dbReference type="Proteomes" id="UP000314983">
    <property type="component" value="Chromosome 3"/>
</dbReference>
<reference evidence="3" key="2">
    <citation type="journal article" date="2017" name="Sci. Adv.">
        <title>A tail of two voltages: Proteomic comparison of the three electric organs of the electric eel.</title>
        <authorList>
            <person name="Traeger L.L."/>
            <person name="Sabat G."/>
            <person name="Barrett-Wilt G.A."/>
            <person name="Wells G.B."/>
            <person name="Sussman M.R."/>
        </authorList>
    </citation>
    <scope>NUCLEOTIDE SEQUENCE [LARGE SCALE GENOMIC DNA]</scope>
</reference>
<gene>
    <name evidence="2" type="primary">SNORC</name>
</gene>
<evidence type="ECO:0000256" key="1">
    <source>
        <dbReference type="SAM" id="MobiDB-lite"/>
    </source>
</evidence>
<evidence type="ECO:0000313" key="2">
    <source>
        <dbReference type="Ensembl" id="ENSEEEP00000015848.2"/>
    </source>
</evidence>
<feature type="region of interest" description="Disordered" evidence="1">
    <location>
        <begin position="39"/>
        <end position="84"/>
    </location>
</feature>